<dbReference type="Pfam" id="PF13414">
    <property type="entry name" value="TPR_11"/>
    <property type="match status" value="1"/>
</dbReference>
<evidence type="ECO:0000256" key="2">
    <source>
        <dbReference type="ARBA" id="ARBA00022803"/>
    </source>
</evidence>
<proteinExistence type="predicted"/>
<feature type="repeat" description="TPR" evidence="3">
    <location>
        <begin position="64"/>
        <end position="97"/>
    </location>
</feature>
<comment type="caution">
    <text evidence="6">The sequence shown here is derived from an EMBL/GenBank/DDBJ whole genome shotgun (WGS) entry which is preliminary data.</text>
</comment>
<feature type="repeat" description="TPR" evidence="3">
    <location>
        <begin position="30"/>
        <end position="63"/>
    </location>
</feature>
<dbReference type="InterPro" id="IPR019734">
    <property type="entry name" value="TPR_rpt"/>
</dbReference>
<dbReference type="Pfam" id="PF00069">
    <property type="entry name" value="Pkinase"/>
    <property type="match status" value="1"/>
</dbReference>
<keyword evidence="4" id="KW-0175">Coiled coil</keyword>
<feature type="repeat" description="TPR" evidence="3">
    <location>
        <begin position="316"/>
        <end position="349"/>
    </location>
</feature>
<keyword evidence="1" id="KW-0677">Repeat</keyword>
<dbReference type="Gene3D" id="1.10.510.10">
    <property type="entry name" value="Transferase(Phosphotransferase) domain 1"/>
    <property type="match status" value="2"/>
</dbReference>
<feature type="repeat" description="TPR" evidence="3">
    <location>
        <begin position="371"/>
        <end position="404"/>
    </location>
</feature>
<evidence type="ECO:0000313" key="6">
    <source>
        <dbReference type="EMBL" id="RIB20359.1"/>
    </source>
</evidence>
<dbReference type="AlphaFoldDB" id="A0A397VH72"/>
<dbReference type="InterPro" id="IPR050498">
    <property type="entry name" value="Ycf3"/>
</dbReference>
<dbReference type="Pfam" id="PF00515">
    <property type="entry name" value="TPR_1"/>
    <property type="match status" value="1"/>
</dbReference>
<dbReference type="Proteomes" id="UP000266673">
    <property type="component" value="Unassembled WGS sequence"/>
</dbReference>
<keyword evidence="7" id="KW-1185">Reference proteome</keyword>
<gene>
    <name evidence="6" type="ORF">C2G38_2035316</name>
</gene>
<protein>
    <recommendedName>
        <fullName evidence="5">Protein kinase domain-containing protein</fullName>
    </recommendedName>
</protein>
<evidence type="ECO:0000256" key="3">
    <source>
        <dbReference type="PROSITE-ProRule" id="PRU00339"/>
    </source>
</evidence>
<dbReference type="SUPFAM" id="SSF48452">
    <property type="entry name" value="TPR-like"/>
    <property type="match status" value="2"/>
</dbReference>
<feature type="repeat" description="TPR" evidence="3">
    <location>
        <begin position="447"/>
        <end position="480"/>
    </location>
</feature>
<feature type="repeat" description="TPR" evidence="3">
    <location>
        <begin position="132"/>
        <end position="165"/>
    </location>
</feature>
<evidence type="ECO:0000313" key="7">
    <source>
        <dbReference type="Proteomes" id="UP000266673"/>
    </source>
</evidence>
<evidence type="ECO:0000259" key="5">
    <source>
        <dbReference type="PROSITE" id="PS50011"/>
    </source>
</evidence>
<dbReference type="SMART" id="SM00028">
    <property type="entry name" value="TPR"/>
    <property type="match status" value="11"/>
</dbReference>
<dbReference type="SUPFAM" id="SSF56112">
    <property type="entry name" value="Protein kinase-like (PK-like)"/>
    <property type="match status" value="1"/>
</dbReference>
<dbReference type="EMBL" id="QKWP01000422">
    <property type="protein sequence ID" value="RIB20359.1"/>
    <property type="molecule type" value="Genomic_DNA"/>
</dbReference>
<evidence type="ECO:0000256" key="1">
    <source>
        <dbReference type="ARBA" id="ARBA00022737"/>
    </source>
</evidence>
<reference evidence="6 7" key="1">
    <citation type="submission" date="2018-06" db="EMBL/GenBank/DDBJ databases">
        <title>Comparative genomics reveals the genomic features of Rhizophagus irregularis, R. cerebriforme, R. diaphanum and Gigaspora rosea, and their symbiotic lifestyle signature.</title>
        <authorList>
            <person name="Morin E."/>
            <person name="San Clemente H."/>
            <person name="Chen E.C.H."/>
            <person name="De La Providencia I."/>
            <person name="Hainaut M."/>
            <person name="Kuo A."/>
            <person name="Kohler A."/>
            <person name="Murat C."/>
            <person name="Tang N."/>
            <person name="Roy S."/>
            <person name="Loubradou J."/>
            <person name="Henrissat B."/>
            <person name="Grigoriev I.V."/>
            <person name="Corradi N."/>
            <person name="Roux C."/>
            <person name="Martin F.M."/>
        </authorList>
    </citation>
    <scope>NUCLEOTIDE SEQUENCE [LARGE SCALE GENOMIC DNA]</scope>
    <source>
        <strain evidence="6 7">DAOM 194757</strain>
    </source>
</reference>
<dbReference type="InterPro" id="IPR000719">
    <property type="entry name" value="Prot_kinase_dom"/>
</dbReference>
<dbReference type="PANTHER" id="PTHR44858:SF1">
    <property type="entry name" value="UDP-N-ACETYLGLUCOSAMINE--PEPTIDE N-ACETYLGLUCOSAMINYLTRANSFERASE SPINDLY-RELATED"/>
    <property type="match status" value="1"/>
</dbReference>
<feature type="repeat" description="TPR" evidence="3">
    <location>
        <begin position="282"/>
        <end position="315"/>
    </location>
</feature>
<dbReference type="Gene3D" id="1.25.40.10">
    <property type="entry name" value="Tetratricopeptide repeat domain"/>
    <property type="match status" value="4"/>
</dbReference>
<dbReference type="PROSITE" id="PS50293">
    <property type="entry name" value="TPR_REGION"/>
    <property type="match status" value="1"/>
</dbReference>
<accession>A0A397VH72</accession>
<dbReference type="PROSITE" id="PS50005">
    <property type="entry name" value="TPR"/>
    <property type="match status" value="9"/>
</dbReference>
<dbReference type="GO" id="GO:0004672">
    <property type="term" value="F:protein kinase activity"/>
    <property type="evidence" value="ECO:0007669"/>
    <property type="project" value="InterPro"/>
</dbReference>
<dbReference type="GO" id="GO:0005524">
    <property type="term" value="F:ATP binding"/>
    <property type="evidence" value="ECO:0007669"/>
    <property type="project" value="InterPro"/>
</dbReference>
<feature type="repeat" description="TPR" evidence="3">
    <location>
        <begin position="248"/>
        <end position="281"/>
    </location>
</feature>
<dbReference type="Pfam" id="PF13424">
    <property type="entry name" value="TPR_12"/>
    <property type="match status" value="1"/>
</dbReference>
<dbReference type="PANTHER" id="PTHR44858">
    <property type="entry name" value="TETRATRICOPEPTIDE REPEAT PROTEIN 6"/>
    <property type="match status" value="1"/>
</dbReference>
<name>A0A397VH72_9GLOM</name>
<feature type="repeat" description="TPR" evidence="3">
    <location>
        <begin position="413"/>
        <end position="446"/>
    </location>
</feature>
<evidence type="ECO:0000256" key="4">
    <source>
        <dbReference type="SAM" id="Coils"/>
    </source>
</evidence>
<dbReference type="Pfam" id="PF13181">
    <property type="entry name" value="TPR_8"/>
    <property type="match status" value="2"/>
</dbReference>
<dbReference type="STRING" id="44941.A0A397VH72"/>
<dbReference type="PROSITE" id="PS50011">
    <property type="entry name" value="PROTEIN_KINASE_DOM"/>
    <property type="match status" value="1"/>
</dbReference>
<sequence>MEDSYKELHEDLGKAFEIVNNSLNVNSDDAMRLTIRGVVYLMQGKIKESLADIDRSLKIKPNSPTILSIRGSIFLNMGRYEKALADLDKSLRIRPNDANTLNLRGLNHQMMKNFEESLTDLNKSIEICPFVATTWNYRGLTYQYMGDYEKSLIDLNMSLDIKPNDVVLNNRALTLLYMGRYNESLEDLNSSLKIGPNNAEALGLRALTLQYMSRIEESETMQINTMTSNNFAFEKLLKDLYKLVNPEFFVLNLRGNFLQDMGEYKKALEDLNKSLELVSNNAETLSLRGLTYQKMDKFEYSLNDLNESLNIKPDYGPALNIRGTTYLKMGKYKESKKDLKESIKIDPNDYTAFNNLGLTYQNLNKSDIYNVKALSNRGITYLLMGEYEKSLVDLNKALNFYPNEALKFDLNCATFLNNRGMTYFNMGKYEKARDDFKKSLEIRPDGIITKSNLGITYQSLGEYEDAINELNQALGIKSSDISIIKSENKKIKISREQNCIVALKSLKDEKDGDFLKEFKAFYECQLKRYDVKKYAIETYGITYDPNKKKYMMVFEYGDKGSLKDYISKNVLKWQERIEILCSISENLSHIHKQEICHRDLHSGNIIMKSVWDFKDLYINIYTFGNLIIAVPQVLDENTNKSNIEPKIIDLEFASGTPNCYKQLAEKCMHEDPSKRPTAEEVYKTLQEWKKRKGIFKEENEFNDLNDTCQFTTTLRQYTSSMTLEEYSSSKIVEDNDN</sequence>
<keyword evidence="2 3" id="KW-0802">TPR repeat</keyword>
<feature type="coiled-coil region" evidence="4">
    <location>
        <begin position="261"/>
        <end position="288"/>
    </location>
</feature>
<organism evidence="6 7">
    <name type="scientific">Gigaspora rosea</name>
    <dbReference type="NCBI Taxonomy" id="44941"/>
    <lineage>
        <taxon>Eukaryota</taxon>
        <taxon>Fungi</taxon>
        <taxon>Fungi incertae sedis</taxon>
        <taxon>Mucoromycota</taxon>
        <taxon>Glomeromycotina</taxon>
        <taxon>Glomeromycetes</taxon>
        <taxon>Diversisporales</taxon>
        <taxon>Gigasporaceae</taxon>
        <taxon>Gigaspora</taxon>
    </lineage>
</organism>
<dbReference type="InterPro" id="IPR011009">
    <property type="entry name" value="Kinase-like_dom_sf"/>
</dbReference>
<dbReference type="InterPro" id="IPR011990">
    <property type="entry name" value="TPR-like_helical_dom_sf"/>
</dbReference>
<feature type="domain" description="Protein kinase" evidence="5">
    <location>
        <begin position="468"/>
        <end position="737"/>
    </location>
</feature>
<dbReference type="OrthoDB" id="308440at2759"/>